<protein>
    <submittedName>
        <fullName evidence="3">YceI family protein</fullName>
    </submittedName>
</protein>
<dbReference type="RefSeq" id="WP_028223063.1">
    <property type="nucleotide sequence ID" value="NZ_CP038148.1"/>
</dbReference>
<evidence type="ECO:0000313" key="4">
    <source>
        <dbReference type="Proteomes" id="UP000295727"/>
    </source>
</evidence>
<keyword evidence="1" id="KW-0732">Signal</keyword>
<proteinExistence type="predicted"/>
<dbReference type="Gene3D" id="2.40.128.110">
    <property type="entry name" value="Lipid/polyisoprenoid-binding, YceI-like"/>
    <property type="match status" value="1"/>
</dbReference>
<dbReference type="PANTHER" id="PTHR34406:SF1">
    <property type="entry name" value="PROTEIN YCEI"/>
    <property type="match status" value="1"/>
</dbReference>
<organism evidence="3 4">
    <name type="scientific">Paraburkholderia pallida</name>
    <dbReference type="NCBI Taxonomy" id="2547399"/>
    <lineage>
        <taxon>Bacteria</taxon>
        <taxon>Pseudomonadati</taxon>
        <taxon>Pseudomonadota</taxon>
        <taxon>Betaproteobacteria</taxon>
        <taxon>Burkholderiales</taxon>
        <taxon>Burkholderiaceae</taxon>
        <taxon>Paraburkholderia</taxon>
    </lineage>
</organism>
<dbReference type="EMBL" id="CP038148">
    <property type="protein sequence ID" value="QBQ96794.1"/>
    <property type="molecule type" value="Genomic_DNA"/>
</dbReference>
<dbReference type="Pfam" id="PF04264">
    <property type="entry name" value="YceI"/>
    <property type="match status" value="1"/>
</dbReference>
<dbReference type="OrthoDB" id="1247465at2"/>
<feature type="domain" description="Lipid/polyisoprenoid-binding YceI-like" evidence="2">
    <location>
        <begin position="33"/>
        <end position="193"/>
    </location>
</feature>
<dbReference type="SUPFAM" id="SSF101874">
    <property type="entry name" value="YceI-like"/>
    <property type="match status" value="1"/>
</dbReference>
<gene>
    <name evidence="3" type="ORF">E1956_06130</name>
</gene>
<dbReference type="AlphaFoldDB" id="A0A4P7CRB7"/>
<dbReference type="InterPro" id="IPR036761">
    <property type="entry name" value="TTHA0802/YceI-like_sf"/>
</dbReference>
<evidence type="ECO:0000259" key="2">
    <source>
        <dbReference type="SMART" id="SM00867"/>
    </source>
</evidence>
<keyword evidence="4" id="KW-1185">Reference proteome</keyword>
<feature type="signal peptide" evidence="1">
    <location>
        <begin position="1"/>
        <end position="31"/>
    </location>
</feature>
<dbReference type="SMART" id="SM00867">
    <property type="entry name" value="YceI"/>
    <property type="match status" value="1"/>
</dbReference>
<name>A0A4P7CRB7_9BURK</name>
<sequence length="195" mass="20343">MIQRLASKVSVVALGAALAAGAAFTASFAMNADAAAEAAKSSVSAVFKQMNVPVEGRFNRFNADVHFDPANAAGSSAKLDVEVASFDLGAPDYNKEVAGDEWFDAGHFPHATFVSTQIKAGANGAYSVAGKLTIKGKTTDVVVPVQYHKDGANQVFDGALPIKRLAYGIGSGEWKDTSIVADDVQIKFHIVTAAH</sequence>
<dbReference type="KEGG" id="ppai:E1956_06130"/>
<dbReference type="PANTHER" id="PTHR34406">
    <property type="entry name" value="PROTEIN YCEI"/>
    <property type="match status" value="1"/>
</dbReference>
<dbReference type="Proteomes" id="UP000295727">
    <property type="component" value="Chromosome 1"/>
</dbReference>
<evidence type="ECO:0000256" key="1">
    <source>
        <dbReference type="SAM" id="SignalP"/>
    </source>
</evidence>
<accession>A0A4P7CRB7</accession>
<evidence type="ECO:0000313" key="3">
    <source>
        <dbReference type="EMBL" id="QBQ96794.1"/>
    </source>
</evidence>
<dbReference type="InterPro" id="IPR007372">
    <property type="entry name" value="Lipid/polyisoprenoid-bd_YceI"/>
</dbReference>
<feature type="chain" id="PRO_5020675479" evidence="1">
    <location>
        <begin position="32"/>
        <end position="195"/>
    </location>
</feature>
<reference evidence="3 4" key="1">
    <citation type="submission" date="2019-03" db="EMBL/GenBank/DDBJ databases">
        <title>Paraburkholderia sp. 7MH5, isolated from subtropical forest soil.</title>
        <authorList>
            <person name="Gao Z.-H."/>
            <person name="Qiu L.-H."/>
        </authorList>
    </citation>
    <scope>NUCLEOTIDE SEQUENCE [LARGE SCALE GENOMIC DNA]</scope>
    <source>
        <strain evidence="3 4">7MH5</strain>
    </source>
</reference>